<dbReference type="AlphaFoldDB" id="A0AAE1Y1V7"/>
<proteinExistence type="predicted"/>
<comment type="caution">
    <text evidence="1">The sequence shown here is derived from an EMBL/GenBank/DDBJ whole genome shotgun (WGS) entry which is preliminary data.</text>
</comment>
<gene>
    <name evidence="1" type="ORF">Salat_2123200</name>
</gene>
<organism evidence="1 2">
    <name type="scientific">Sesamum alatum</name>
    <dbReference type="NCBI Taxonomy" id="300844"/>
    <lineage>
        <taxon>Eukaryota</taxon>
        <taxon>Viridiplantae</taxon>
        <taxon>Streptophyta</taxon>
        <taxon>Embryophyta</taxon>
        <taxon>Tracheophyta</taxon>
        <taxon>Spermatophyta</taxon>
        <taxon>Magnoliopsida</taxon>
        <taxon>eudicotyledons</taxon>
        <taxon>Gunneridae</taxon>
        <taxon>Pentapetalae</taxon>
        <taxon>asterids</taxon>
        <taxon>lamiids</taxon>
        <taxon>Lamiales</taxon>
        <taxon>Pedaliaceae</taxon>
        <taxon>Sesamum</taxon>
    </lineage>
</organism>
<dbReference type="Proteomes" id="UP001293254">
    <property type="component" value="Unassembled WGS sequence"/>
</dbReference>
<name>A0AAE1Y1V7_9LAMI</name>
<accession>A0AAE1Y1V7</accession>
<reference evidence="1" key="1">
    <citation type="submission" date="2020-06" db="EMBL/GenBank/DDBJ databases">
        <authorList>
            <person name="Li T."/>
            <person name="Hu X."/>
            <person name="Zhang T."/>
            <person name="Song X."/>
            <person name="Zhang H."/>
            <person name="Dai N."/>
            <person name="Sheng W."/>
            <person name="Hou X."/>
            <person name="Wei L."/>
        </authorList>
    </citation>
    <scope>NUCLEOTIDE SEQUENCE</scope>
    <source>
        <strain evidence="1">3651</strain>
        <tissue evidence="1">Leaf</tissue>
    </source>
</reference>
<dbReference type="EMBL" id="JACGWO010000008">
    <property type="protein sequence ID" value="KAK4421726.1"/>
    <property type="molecule type" value="Genomic_DNA"/>
</dbReference>
<sequence length="122" mass="14157">MKFNLEADLDVFISHWVFEVYNEKRVICGRKIDEYRPTPESAKRIWNVVQEVIIPPKKALTATETIWEDLLTSIACDKWGEQETDQVEDYGELDMDDYPMEASTKSPPSISEILIMLDEVKS</sequence>
<protein>
    <submittedName>
        <fullName evidence="1">Uncharacterized protein</fullName>
    </submittedName>
</protein>
<keyword evidence="2" id="KW-1185">Reference proteome</keyword>
<evidence type="ECO:0000313" key="1">
    <source>
        <dbReference type="EMBL" id="KAK4421726.1"/>
    </source>
</evidence>
<reference evidence="1" key="2">
    <citation type="journal article" date="2024" name="Plant">
        <title>Genomic evolution and insights into agronomic trait innovations of Sesamum species.</title>
        <authorList>
            <person name="Miao H."/>
            <person name="Wang L."/>
            <person name="Qu L."/>
            <person name="Liu H."/>
            <person name="Sun Y."/>
            <person name="Le M."/>
            <person name="Wang Q."/>
            <person name="Wei S."/>
            <person name="Zheng Y."/>
            <person name="Lin W."/>
            <person name="Duan Y."/>
            <person name="Cao H."/>
            <person name="Xiong S."/>
            <person name="Wang X."/>
            <person name="Wei L."/>
            <person name="Li C."/>
            <person name="Ma Q."/>
            <person name="Ju M."/>
            <person name="Zhao R."/>
            <person name="Li G."/>
            <person name="Mu C."/>
            <person name="Tian Q."/>
            <person name="Mei H."/>
            <person name="Zhang T."/>
            <person name="Gao T."/>
            <person name="Zhang H."/>
        </authorList>
    </citation>
    <scope>NUCLEOTIDE SEQUENCE</scope>
    <source>
        <strain evidence="1">3651</strain>
    </source>
</reference>
<evidence type="ECO:0000313" key="2">
    <source>
        <dbReference type="Proteomes" id="UP001293254"/>
    </source>
</evidence>